<reference evidence="2 3" key="1">
    <citation type="submission" date="2024-06" db="EMBL/GenBank/DDBJ databases">
        <title>The Natural Products Discovery Center: Release of the First 8490 Sequenced Strains for Exploring Actinobacteria Biosynthetic Diversity.</title>
        <authorList>
            <person name="Kalkreuter E."/>
            <person name="Kautsar S.A."/>
            <person name="Yang D."/>
            <person name="Bader C.D."/>
            <person name="Teijaro C.N."/>
            <person name="Fluegel L."/>
            <person name="Davis C.M."/>
            <person name="Simpson J.R."/>
            <person name="Lauterbach L."/>
            <person name="Steele A.D."/>
            <person name="Gui C."/>
            <person name="Meng S."/>
            <person name="Li G."/>
            <person name="Viehrig K."/>
            <person name="Ye F."/>
            <person name="Su P."/>
            <person name="Kiefer A.F."/>
            <person name="Nichols A."/>
            <person name="Cepeda A.J."/>
            <person name="Yan W."/>
            <person name="Fan B."/>
            <person name="Jiang Y."/>
            <person name="Adhikari A."/>
            <person name="Zheng C.-J."/>
            <person name="Schuster L."/>
            <person name="Cowan T.M."/>
            <person name="Smanski M.J."/>
            <person name="Chevrette M.G."/>
            <person name="De Carvalho L.P.S."/>
            <person name="Shen B."/>
        </authorList>
    </citation>
    <scope>NUCLEOTIDE SEQUENCE [LARGE SCALE GENOMIC DNA]</scope>
    <source>
        <strain evidence="2 3">NPDC052347</strain>
    </source>
</reference>
<dbReference type="CDD" id="cd20684">
    <property type="entry name" value="CdiA-CT_Yk_RNaseA-like"/>
    <property type="match status" value="1"/>
</dbReference>
<dbReference type="InterPro" id="IPR041436">
    <property type="entry name" value="RNAse_A_bac"/>
</dbReference>
<name>A0ABV3K1P9_STRON</name>
<evidence type="ECO:0000259" key="1">
    <source>
        <dbReference type="Pfam" id="PF18431"/>
    </source>
</evidence>
<keyword evidence="3" id="KW-1185">Reference proteome</keyword>
<evidence type="ECO:0000313" key="3">
    <source>
        <dbReference type="Proteomes" id="UP001552594"/>
    </source>
</evidence>
<organism evidence="2 3">
    <name type="scientific">Streptomyces orinoci</name>
    <name type="common">Streptoverticillium orinoci</name>
    <dbReference type="NCBI Taxonomy" id="67339"/>
    <lineage>
        <taxon>Bacteria</taxon>
        <taxon>Bacillati</taxon>
        <taxon>Actinomycetota</taxon>
        <taxon>Actinomycetes</taxon>
        <taxon>Kitasatosporales</taxon>
        <taxon>Streptomycetaceae</taxon>
        <taxon>Streptomyces</taxon>
    </lineage>
</organism>
<dbReference type="Proteomes" id="UP001552594">
    <property type="component" value="Unassembled WGS sequence"/>
</dbReference>
<dbReference type="EMBL" id="JBFAUK010000010">
    <property type="protein sequence ID" value="MEV5507760.1"/>
    <property type="molecule type" value="Genomic_DNA"/>
</dbReference>
<sequence length="576" mass="61939">MTTPPSAPPANGNIDVKPENLYGVSTQIAMEQGMLDKAATQFLKDLNGQANVGGAGSAVEAVNTAYRDVGEKVMQVWAKAVEGVGGAAVGFTVTANQYATADAASNPQHQGPAPTRPLPHVIWSAPSYGKVPNLKWNGVVDDGADGLLDDILNGVDKALEAILRPIVHHALRWGKAADILPLPDYQAIQKISDAWQNPVTALGQTDGTLTGQLGTITNQSNAEWYGAMRSFCSAVWGTAPWGKSREGYQWAHDTNQATSNHPALAVVIDTCDTVSSVLHDFAEAAYEMRKEVHRIYVKAVEEAIGKLKFDANILDDLKTLAKGALKTAKQLGMGITLHLDEGAINAAVSTYEGKLHALVPRLEAHKAPLDEAFRCMPKFEAEEARAEGFGARALVQFKHERKFTHPGDTAKGIYRIDLASDENLDGGHTLDKHVGKTDEQLAQRLRDQGDPPTQTWPYGKPKIGASSAFDDMEAAQRLTQYNIDQNSSGIKAWLDGPPPPQAGDKKDFAADAPNNEYSGRTVTKQPNAVNNSGYKTDGVNAQAIPTKGIKTVLKYDPNLDPPFVVLTSMPELNGKE</sequence>
<proteinExistence type="predicted"/>
<dbReference type="Pfam" id="PF18431">
    <property type="entry name" value="RNAse_A_bac"/>
    <property type="match status" value="1"/>
</dbReference>
<protein>
    <submittedName>
        <fullName evidence="2">RNase A-like domain-containing protein</fullName>
    </submittedName>
</protein>
<evidence type="ECO:0000313" key="2">
    <source>
        <dbReference type="EMBL" id="MEV5507760.1"/>
    </source>
</evidence>
<feature type="domain" description="Bacterial CdiA-CT RNAse A" evidence="1">
    <location>
        <begin position="427"/>
        <end position="570"/>
    </location>
</feature>
<comment type="caution">
    <text evidence="2">The sequence shown here is derived from an EMBL/GenBank/DDBJ whole genome shotgun (WGS) entry which is preliminary data.</text>
</comment>
<accession>A0ABV3K1P9</accession>
<dbReference type="RefSeq" id="WP_109281693.1">
    <property type="nucleotide sequence ID" value="NZ_JBFAUK010000010.1"/>
</dbReference>
<gene>
    <name evidence="2" type="ORF">AB0L16_14975</name>
</gene>